<feature type="compositionally biased region" description="Polar residues" evidence="3">
    <location>
        <begin position="54"/>
        <end position="64"/>
    </location>
</feature>
<accession>A0A0B7AYD5</accession>
<evidence type="ECO:0000259" key="4">
    <source>
        <dbReference type="PROSITE" id="PS50207"/>
    </source>
</evidence>
<dbReference type="PRINTS" id="PR00376">
    <property type="entry name" value="IL1BCENZYME"/>
</dbReference>
<dbReference type="PROSITE" id="PS01121">
    <property type="entry name" value="CASPASE_HIS"/>
    <property type="match status" value="1"/>
</dbReference>
<dbReference type="PROSITE" id="PS50207">
    <property type="entry name" value="CASPASE_P10"/>
    <property type="match status" value="1"/>
</dbReference>
<dbReference type="GO" id="GO:0006508">
    <property type="term" value="P:proteolysis"/>
    <property type="evidence" value="ECO:0007669"/>
    <property type="project" value="InterPro"/>
</dbReference>
<dbReference type="GO" id="GO:0005737">
    <property type="term" value="C:cytoplasm"/>
    <property type="evidence" value="ECO:0007669"/>
    <property type="project" value="TreeGrafter"/>
</dbReference>
<dbReference type="Gene3D" id="3.40.50.1460">
    <property type="match status" value="1"/>
</dbReference>
<proteinExistence type="inferred from homology"/>
<dbReference type="GO" id="GO:0006915">
    <property type="term" value="P:apoptotic process"/>
    <property type="evidence" value="ECO:0007669"/>
    <property type="project" value="TreeGrafter"/>
</dbReference>
<dbReference type="SUPFAM" id="SSF52129">
    <property type="entry name" value="Caspase-like"/>
    <property type="match status" value="1"/>
</dbReference>
<dbReference type="PROSITE" id="PS50208">
    <property type="entry name" value="CASPASE_P20"/>
    <property type="match status" value="1"/>
</dbReference>
<dbReference type="InterPro" id="IPR015917">
    <property type="entry name" value="Pept_C14A"/>
</dbReference>
<dbReference type="Gene3D" id="3.30.70.1470">
    <property type="entry name" value="Caspase-like"/>
    <property type="match status" value="1"/>
</dbReference>
<dbReference type="InterPro" id="IPR016129">
    <property type="entry name" value="Caspase_his_AS"/>
</dbReference>
<dbReference type="Pfam" id="PF00656">
    <property type="entry name" value="Peptidase_C14"/>
    <property type="match status" value="1"/>
</dbReference>
<dbReference type="PANTHER" id="PTHR10454:SF232">
    <property type="entry name" value="AT03047P-RELATED"/>
    <property type="match status" value="1"/>
</dbReference>
<comment type="similarity">
    <text evidence="1 2">Belongs to the peptidase C14A family.</text>
</comment>
<evidence type="ECO:0000313" key="6">
    <source>
        <dbReference type="EMBL" id="CEK85066.1"/>
    </source>
</evidence>
<dbReference type="InterPro" id="IPR002398">
    <property type="entry name" value="Pept_C14"/>
</dbReference>
<reference evidence="6" key="1">
    <citation type="submission" date="2014-12" db="EMBL/GenBank/DDBJ databases">
        <title>Insight into the proteome of Arion vulgaris.</title>
        <authorList>
            <person name="Aradska J."/>
            <person name="Bulat T."/>
            <person name="Smidak R."/>
            <person name="Sarate P."/>
            <person name="Gangsoo J."/>
            <person name="Sialana F."/>
            <person name="Bilban M."/>
            <person name="Lubec G."/>
        </authorList>
    </citation>
    <scope>NUCLEOTIDE SEQUENCE</scope>
    <source>
        <tissue evidence="6">Skin</tissue>
    </source>
</reference>
<feature type="domain" description="Caspase family p10" evidence="4">
    <location>
        <begin position="350"/>
        <end position="445"/>
    </location>
</feature>
<name>A0A0B7AYD5_9EUPU</name>
<feature type="region of interest" description="Disordered" evidence="3">
    <location>
        <begin position="46"/>
        <end position="65"/>
    </location>
</feature>
<dbReference type="GO" id="GO:0043525">
    <property type="term" value="P:positive regulation of neuron apoptotic process"/>
    <property type="evidence" value="ECO:0007669"/>
    <property type="project" value="TreeGrafter"/>
</dbReference>
<protein>
    <recommendedName>
        <fullName evidence="7">Caspase family p20 domain-containing protein</fullName>
    </recommendedName>
</protein>
<evidence type="ECO:0008006" key="7">
    <source>
        <dbReference type="Google" id="ProtNLM"/>
    </source>
</evidence>
<organism evidence="6">
    <name type="scientific">Arion vulgaris</name>
    <dbReference type="NCBI Taxonomy" id="1028688"/>
    <lineage>
        <taxon>Eukaryota</taxon>
        <taxon>Metazoa</taxon>
        <taxon>Spiralia</taxon>
        <taxon>Lophotrochozoa</taxon>
        <taxon>Mollusca</taxon>
        <taxon>Gastropoda</taxon>
        <taxon>Heterobranchia</taxon>
        <taxon>Euthyneura</taxon>
        <taxon>Panpulmonata</taxon>
        <taxon>Eupulmonata</taxon>
        <taxon>Stylommatophora</taxon>
        <taxon>Helicina</taxon>
        <taxon>Arionoidea</taxon>
        <taxon>Arionidae</taxon>
        <taxon>Arion</taxon>
    </lineage>
</organism>
<dbReference type="GO" id="GO:0004197">
    <property type="term" value="F:cysteine-type endopeptidase activity"/>
    <property type="evidence" value="ECO:0007669"/>
    <property type="project" value="InterPro"/>
</dbReference>
<dbReference type="SMART" id="SM00115">
    <property type="entry name" value="CASc"/>
    <property type="match status" value="1"/>
</dbReference>
<evidence type="ECO:0000256" key="1">
    <source>
        <dbReference type="ARBA" id="ARBA00010134"/>
    </source>
</evidence>
<evidence type="ECO:0000259" key="5">
    <source>
        <dbReference type="PROSITE" id="PS50208"/>
    </source>
</evidence>
<sequence>MDEETVKRLELEIEELNRVEGDPEDLDTVDGFIQFIRKQLSKISGKFGKKSPDASATDTPLKSSSGKDFKEIKTAFISSETKHEGAGGYDNSDVYDFNHTDRGLALIINNEDFSGSKNFGPRPGSSYDATALYQTFRNLGFKVLVKTNLTARQMLEVLKLVKDDYDHANADCFVCSILTHGDEVISKDASERMGLRVRQDLLFGTDGAAVPTRHVVELFSDKYCPGLQGKPRLFFLQACRGSKYDHGSDILVSRSALTTWDMSEKISDKTDKGSSSCVDQPDNRTTKRQISSSSVDPPEYDQRLIDSTDAKPYAAAQDRSLPNLSISEVFQSKTDVFKSELHWAPLRDVPVCPTPLYKDCLVMYATPPGHFAWRRKNGAWFVQSLCEVLKSPNIGQVSLLKALVQTSRQVAFKYQSENPSRLDMHQKKEIPVIESMLVKDVFFIKKKK</sequence>
<dbReference type="EMBL" id="HACG01038201">
    <property type="protein sequence ID" value="CEK85066.1"/>
    <property type="molecule type" value="Transcribed_RNA"/>
</dbReference>
<evidence type="ECO:0000256" key="3">
    <source>
        <dbReference type="SAM" id="MobiDB-lite"/>
    </source>
</evidence>
<dbReference type="InterPro" id="IPR029030">
    <property type="entry name" value="Caspase-like_dom_sf"/>
</dbReference>
<dbReference type="AlphaFoldDB" id="A0A0B7AYD5"/>
<dbReference type="PANTHER" id="PTHR10454">
    <property type="entry name" value="CASPASE"/>
    <property type="match status" value="1"/>
</dbReference>
<gene>
    <name evidence="6" type="primary">ORF146080</name>
</gene>
<dbReference type="InterPro" id="IPR011600">
    <property type="entry name" value="Pept_C14_caspase"/>
</dbReference>
<feature type="region of interest" description="Disordered" evidence="3">
    <location>
        <begin position="267"/>
        <end position="302"/>
    </location>
</feature>
<evidence type="ECO:0000256" key="2">
    <source>
        <dbReference type="RuleBase" id="RU003971"/>
    </source>
</evidence>
<feature type="domain" description="Caspase family p20" evidence="5">
    <location>
        <begin position="101"/>
        <end position="243"/>
    </location>
</feature>
<dbReference type="InterPro" id="IPR001309">
    <property type="entry name" value="Pept_C14_p20"/>
</dbReference>
<dbReference type="InterPro" id="IPR002138">
    <property type="entry name" value="Pept_C14_p10"/>
</dbReference>